<gene>
    <name evidence="2" type="ORF">C0Q70_00676</name>
</gene>
<sequence length="115" mass="12476">MEADEHGDINHPGQAKRQLQSKDLPDTTFEVSKSGGHHQGEQTCFGDGKASQRFKGITLKTTGNLKDRKHPALYSTQAAVQSSKTTLEVELIHKKCLTTSIAGPPTVFAFIVKTA</sequence>
<protein>
    <submittedName>
        <fullName evidence="2">Uncharacterized protein</fullName>
    </submittedName>
</protein>
<dbReference type="Proteomes" id="UP000245119">
    <property type="component" value="Linkage Group LG1"/>
</dbReference>
<evidence type="ECO:0000313" key="2">
    <source>
        <dbReference type="EMBL" id="PVD38066.1"/>
    </source>
</evidence>
<evidence type="ECO:0000256" key="1">
    <source>
        <dbReference type="SAM" id="MobiDB-lite"/>
    </source>
</evidence>
<accession>A0A2T7PXB0</accession>
<feature type="region of interest" description="Disordered" evidence="1">
    <location>
        <begin position="1"/>
        <end position="48"/>
    </location>
</feature>
<proteinExistence type="predicted"/>
<dbReference type="EMBL" id="PZQS01000001">
    <property type="protein sequence ID" value="PVD38066.1"/>
    <property type="molecule type" value="Genomic_DNA"/>
</dbReference>
<reference evidence="2 3" key="1">
    <citation type="submission" date="2018-04" db="EMBL/GenBank/DDBJ databases">
        <title>The genome of golden apple snail Pomacea canaliculata provides insight into stress tolerance and invasive adaptation.</title>
        <authorList>
            <person name="Liu C."/>
            <person name="Liu B."/>
            <person name="Ren Y."/>
            <person name="Zhang Y."/>
            <person name="Wang H."/>
            <person name="Li S."/>
            <person name="Jiang F."/>
            <person name="Yin L."/>
            <person name="Zhang G."/>
            <person name="Qian W."/>
            <person name="Fan W."/>
        </authorList>
    </citation>
    <scope>NUCLEOTIDE SEQUENCE [LARGE SCALE GENOMIC DNA]</scope>
    <source>
        <strain evidence="2">SZHN2017</strain>
        <tissue evidence="2">Muscle</tissue>
    </source>
</reference>
<name>A0A2T7PXB0_POMCA</name>
<dbReference type="AlphaFoldDB" id="A0A2T7PXB0"/>
<organism evidence="2 3">
    <name type="scientific">Pomacea canaliculata</name>
    <name type="common">Golden apple snail</name>
    <dbReference type="NCBI Taxonomy" id="400727"/>
    <lineage>
        <taxon>Eukaryota</taxon>
        <taxon>Metazoa</taxon>
        <taxon>Spiralia</taxon>
        <taxon>Lophotrochozoa</taxon>
        <taxon>Mollusca</taxon>
        <taxon>Gastropoda</taxon>
        <taxon>Caenogastropoda</taxon>
        <taxon>Architaenioglossa</taxon>
        <taxon>Ampullarioidea</taxon>
        <taxon>Ampullariidae</taxon>
        <taxon>Pomacea</taxon>
    </lineage>
</organism>
<evidence type="ECO:0000313" key="3">
    <source>
        <dbReference type="Proteomes" id="UP000245119"/>
    </source>
</evidence>
<keyword evidence="3" id="KW-1185">Reference proteome</keyword>
<comment type="caution">
    <text evidence="2">The sequence shown here is derived from an EMBL/GenBank/DDBJ whole genome shotgun (WGS) entry which is preliminary data.</text>
</comment>